<dbReference type="Proteomes" id="UP000000466">
    <property type="component" value="Chromosome"/>
</dbReference>
<dbReference type="InterPro" id="IPR027417">
    <property type="entry name" value="P-loop_NTPase"/>
</dbReference>
<dbReference type="RefSeq" id="WP_015048391.1">
    <property type="nucleotide sequence ID" value="NC_018868.3"/>
</dbReference>
<dbReference type="InterPro" id="IPR016230">
    <property type="entry name" value="PrkA/YeaG"/>
</dbReference>
<protein>
    <submittedName>
        <fullName evidence="2">PrkA family serine protein kinase</fullName>
    </submittedName>
</protein>
<dbReference type="PANTHER" id="PTHR30267:SF2">
    <property type="entry name" value="PROTEIN PRKA"/>
    <property type="match status" value="1"/>
</dbReference>
<keyword evidence="2" id="KW-0418">Kinase</keyword>
<dbReference type="KEGG" id="saga:M5M_15530"/>
<dbReference type="OrthoDB" id="9761914at2"/>
<dbReference type="SUPFAM" id="SSF52540">
    <property type="entry name" value="P-loop containing nucleoside triphosphate hydrolases"/>
    <property type="match status" value="1"/>
</dbReference>
<dbReference type="AlphaFoldDB" id="K4KQ52"/>
<dbReference type="NCBIfam" id="NF011999">
    <property type="entry name" value="PRK15455.1"/>
    <property type="match status" value="1"/>
</dbReference>
<dbReference type="HOGENOM" id="CLU_028588_1_0_6"/>
<evidence type="ECO:0000259" key="1">
    <source>
        <dbReference type="SMART" id="SM00763"/>
    </source>
</evidence>
<name>K4KQ52_SIMAS</name>
<proteinExistence type="predicted"/>
<dbReference type="InterPro" id="IPR013153">
    <property type="entry name" value="Prk_AAA"/>
</dbReference>
<dbReference type="PANTHER" id="PTHR30267">
    <property type="entry name" value="PROTEIN KINASE PRKA"/>
    <property type="match status" value="1"/>
</dbReference>
<organism evidence="2 3">
    <name type="scientific">Simiduia agarivorans (strain DSM 21679 / JCM 13881 / BCRC 17597 / SA1)</name>
    <dbReference type="NCBI Taxonomy" id="1117647"/>
    <lineage>
        <taxon>Bacteria</taxon>
        <taxon>Pseudomonadati</taxon>
        <taxon>Pseudomonadota</taxon>
        <taxon>Gammaproteobacteria</taxon>
        <taxon>Cellvibrionales</taxon>
        <taxon>Cellvibrionaceae</taxon>
        <taxon>Simiduia</taxon>
    </lineage>
</organism>
<dbReference type="Gene3D" id="3.40.50.300">
    <property type="entry name" value="P-loop containing nucleotide triphosphate hydrolases"/>
    <property type="match status" value="1"/>
</dbReference>
<accession>K4KQ52</accession>
<gene>
    <name evidence="2" type="ordered locus">M5M_15530</name>
</gene>
<feature type="domain" description="PrkA AAA" evidence="1">
    <location>
        <begin position="19"/>
        <end position="376"/>
    </location>
</feature>
<dbReference type="GO" id="GO:0004672">
    <property type="term" value="F:protein kinase activity"/>
    <property type="evidence" value="ECO:0007669"/>
    <property type="project" value="InterPro"/>
</dbReference>
<dbReference type="eggNOG" id="COG2766">
    <property type="taxonomic scope" value="Bacteria"/>
</dbReference>
<keyword evidence="3" id="KW-1185">Reference proteome</keyword>
<dbReference type="STRING" id="1117647.M5M_15530"/>
<evidence type="ECO:0000313" key="3">
    <source>
        <dbReference type="Proteomes" id="UP000000466"/>
    </source>
</evidence>
<reference evidence="2 3" key="1">
    <citation type="journal article" date="2013" name="Genome Announc.">
        <title>Complete genome sequence of Simiduia agarivorans SA1(T), a marine bacterium able to degrade a variety of polysaccharides.</title>
        <authorList>
            <person name="Lin S.Y."/>
            <person name="Shieh W.Y."/>
            <person name="Chen J.S."/>
            <person name="Tang S.L."/>
        </authorList>
    </citation>
    <scope>NUCLEOTIDE SEQUENCE [LARGE SCALE GENOMIC DNA]</scope>
    <source>
        <strain evidence="3">DSM 21679 / JCM 13881 / BCRC 17597 / SA1</strain>
    </source>
</reference>
<keyword evidence="2" id="KW-0808">Transferase</keyword>
<dbReference type="Pfam" id="PF08298">
    <property type="entry name" value="AAA_PrkA"/>
    <property type="match status" value="1"/>
</dbReference>
<dbReference type="Pfam" id="PF06798">
    <property type="entry name" value="PrkA"/>
    <property type="match status" value="1"/>
</dbReference>
<sequence length="640" mass="73590">MSIFSHYQDRFEATQQEEISIQEYLDLCKSDPTVYATAAERMLAAIGQPELVDTSKDSRLSRIFSNKIIKRYPVFDDFFGMEEAIEQIVSFFKHAAQGLEERKQILYLLGPVGGGKSSLAEKLKALMQQQPIYCLKGSPVFESPLGLFNPDEDGAILEEDYGIPRRYIKTIMSPWASKRLREFRGDISQFKVVKLYPSILNQIAITKTEPGDENNQDISSLVGKVDIRQLEEFPQNDPDAYSFSGGLCRANQGLMEFVEMFKAPIKVLHPLLTATQEGNYNSTEGLGAIPFEGVVLAHSNESEWQTFKNNKNNEAFIDRVYIVKVPYCLRVSEEVKIYEKLLQNSSLAGSPCAPDTLNMLAKFTVLSRLKEPENSNMFSKMRIYDGENLKDTDPKAKSMQEYKDNAGVDEGMNGLSTRFAFKILSKVFNFDPTEVAANPVHLLYVLEQRIEQEQFQPELRDKYLSFIKEYLAPRYVDFIGKEIQTAYLESYTEYGQNIFDRYVLYADFWIQDQEYRDPETGEILNRASLNEELEKIEKPAGISNPKDFRNEVVNFVLRARANNQGKNPPWNSYEKLRTVIEKKMFSNTEDLLPVISFNAKASADDQKKHQDFVARMKERGYTEKQVRLLSDWYLRVRKSQ</sequence>
<dbReference type="EMBL" id="CP003746">
    <property type="protein sequence ID" value="AFV00239.1"/>
    <property type="molecule type" value="Genomic_DNA"/>
</dbReference>
<dbReference type="InterPro" id="IPR057741">
    <property type="entry name" value="YeaG"/>
</dbReference>
<evidence type="ECO:0000313" key="2">
    <source>
        <dbReference type="EMBL" id="AFV00239.1"/>
    </source>
</evidence>
<dbReference type="SMART" id="SM00763">
    <property type="entry name" value="AAA_PrkA"/>
    <property type="match status" value="1"/>
</dbReference>
<dbReference type="InterPro" id="IPR010650">
    <property type="entry name" value="PrkA_C"/>
</dbReference>
<dbReference type="PIRSF" id="PIRSF000549">
    <property type="entry name" value="Ser_prot_kin"/>
    <property type="match status" value="1"/>
</dbReference>